<dbReference type="Proteomes" id="UP000251571">
    <property type="component" value="Unassembled WGS sequence"/>
</dbReference>
<dbReference type="EMBL" id="UETC01000004">
    <property type="protein sequence ID" value="SSA45951.1"/>
    <property type="molecule type" value="Genomic_DNA"/>
</dbReference>
<dbReference type="Proteomes" id="UP000245839">
    <property type="component" value="Unassembled WGS sequence"/>
</dbReference>
<dbReference type="RefSeq" id="WP_109564391.1">
    <property type="nucleotide sequence ID" value="NZ_QGDJ01000004.1"/>
</dbReference>
<organism evidence="2 4">
    <name type="scientific">Jannaschia seohaensis</name>
    <dbReference type="NCBI Taxonomy" id="475081"/>
    <lineage>
        <taxon>Bacteria</taxon>
        <taxon>Pseudomonadati</taxon>
        <taxon>Pseudomonadota</taxon>
        <taxon>Alphaproteobacteria</taxon>
        <taxon>Rhodobacterales</taxon>
        <taxon>Roseobacteraceae</taxon>
        <taxon>Jannaschia</taxon>
    </lineage>
</organism>
<proteinExistence type="predicted"/>
<name>A0A2Y9ANA6_9RHOB</name>
<keyword evidence="3" id="KW-1185">Reference proteome</keyword>
<evidence type="ECO:0000313" key="1">
    <source>
        <dbReference type="EMBL" id="PWJ19289.1"/>
    </source>
</evidence>
<reference evidence="2 4" key="1">
    <citation type="submission" date="2016-10" db="EMBL/GenBank/DDBJ databases">
        <authorList>
            <person name="Cai Z."/>
        </authorList>
    </citation>
    <scope>NUCLEOTIDE SEQUENCE [LARGE SCALE GENOMIC DNA]</scope>
    <source>
        <strain evidence="2 4">DSM 25227</strain>
    </source>
</reference>
<evidence type="ECO:0000313" key="4">
    <source>
        <dbReference type="Proteomes" id="UP000251571"/>
    </source>
</evidence>
<reference evidence="1 3" key="2">
    <citation type="submission" date="2018-03" db="EMBL/GenBank/DDBJ databases">
        <title>Genomic Encyclopedia of Archaeal and Bacterial Type Strains, Phase II (KMG-II): from individual species to whole genera.</title>
        <authorList>
            <person name="Goeker M."/>
        </authorList>
    </citation>
    <scope>NUCLEOTIDE SEQUENCE [LARGE SCALE GENOMIC DNA]</scope>
    <source>
        <strain evidence="1 3">DSM 25227</strain>
    </source>
</reference>
<dbReference type="OrthoDB" id="7717972at2"/>
<dbReference type="AlphaFoldDB" id="A0A2Y9ANA6"/>
<evidence type="ECO:0000313" key="3">
    <source>
        <dbReference type="Proteomes" id="UP000245839"/>
    </source>
</evidence>
<accession>A0A2Y9ANA6</accession>
<evidence type="ECO:0000313" key="2">
    <source>
        <dbReference type="EMBL" id="SSA45951.1"/>
    </source>
</evidence>
<sequence length="148" mass="16226">MTDDPVALYQAHLDRASEAVWSRDWDTLTGLMSYPHKVLYGDKAQSIETPDAFRRHAFAVRDQLDKVGATAYLRVCQSASFDIDDTDRILGTHTTFVLRGGGYIVPPYTGRLCLTRQGGKWLGVGIWTAVNPAKIPPDTTAAGLTSAK</sequence>
<dbReference type="EMBL" id="QGDJ01000004">
    <property type="protein sequence ID" value="PWJ19289.1"/>
    <property type="molecule type" value="Genomic_DNA"/>
</dbReference>
<gene>
    <name evidence="1" type="ORF">BCF38_104223</name>
    <name evidence="2" type="ORF">SAMN05421539_104223</name>
</gene>
<protein>
    <recommendedName>
        <fullName evidence="5">SnoaL-like domain-containing protein</fullName>
    </recommendedName>
</protein>
<evidence type="ECO:0008006" key="5">
    <source>
        <dbReference type="Google" id="ProtNLM"/>
    </source>
</evidence>